<dbReference type="KEGG" id="nah:F5544_20410"/>
<feature type="region of interest" description="Disordered" evidence="1">
    <location>
        <begin position="1"/>
        <end position="32"/>
    </location>
</feature>
<dbReference type="SUPFAM" id="SSF53756">
    <property type="entry name" value="UDP-Glycosyltransferase/glycogen phosphorylase"/>
    <property type="match status" value="1"/>
</dbReference>
<dbReference type="Gene3D" id="3.40.50.2000">
    <property type="entry name" value="Glycogen Phosphorylase B"/>
    <property type="match status" value="2"/>
</dbReference>
<evidence type="ECO:0000313" key="3">
    <source>
        <dbReference type="EMBL" id="QIS11947.1"/>
    </source>
</evidence>
<dbReference type="Pfam" id="PF13524">
    <property type="entry name" value="Glyco_trans_1_2"/>
    <property type="match status" value="1"/>
</dbReference>
<proteinExistence type="predicted"/>
<keyword evidence="4" id="KW-1185">Reference proteome</keyword>
<feature type="domain" description="Spore protein YkvP/CgeB glycosyl transferase-like" evidence="2">
    <location>
        <begin position="227"/>
        <end position="369"/>
    </location>
</feature>
<gene>
    <name evidence="3" type="ORF">F5544_20410</name>
</gene>
<dbReference type="Proteomes" id="UP000503540">
    <property type="component" value="Chromosome"/>
</dbReference>
<reference evidence="3 4" key="1">
    <citation type="journal article" date="2019" name="ACS Chem. Biol.">
        <title>Identification and Mobilization of a Cryptic Antibiotic Biosynthesis Gene Locus from a Human-Pathogenic Nocardia Isolate.</title>
        <authorList>
            <person name="Herisse M."/>
            <person name="Ishida K."/>
            <person name="Porter J.L."/>
            <person name="Howden B."/>
            <person name="Hertweck C."/>
            <person name="Stinear T.P."/>
            <person name="Pidot S.J."/>
        </authorList>
    </citation>
    <scope>NUCLEOTIDE SEQUENCE [LARGE SCALE GENOMIC DNA]</scope>
    <source>
        <strain evidence="3 4">AUSMDU00012717</strain>
    </source>
</reference>
<accession>A0A6G9YFU9</accession>
<name>A0A6G9YFU9_9NOCA</name>
<organism evidence="3 4">
    <name type="scientific">Nocardia arthritidis</name>
    <dbReference type="NCBI Taxonomy" id="228602"/>
    <lineage>
        <taxon>Bacteria</taxon>
        <taxon>Bacillati</taxon>
        <taxon>Actinomycetota</taxon>
        <taxon>Actinomycetes</taxon>
        <taxon>Mycobacteriales</taxon>
        <taxon>Nocardiaceae</taxon>
        <taxon>Nocardia</taxon>
    </lineage>
</organism>
<protein>
    <submittedName>
        <fullName evidence="3">Glycosyltransferase</fullName>
    </submittedName>
</protein>
<sequence length="372" mass="41039">MHRRHLVSRPSAQADRAGADRTVHRGSGDSPHARGGCGVKILYVGDDWVGSNARSLADGFRQAGHEVVVIDSTAVTLPARLSPPWVYAKVTGRRAPWRVAAIHAEIDRAAADFRPDLLFVFKGVHLDQRRLLSVPAAMRVHYSPDDVANPVNTSPEYLAHERDWDLIVTTKRHNVAELRARGAREVRFVRSAYDPAWHHPTARRGGTRYLVGFIGVCRPDRRTDMVALGRTYGARLLVRGPGWRRVPELRATGTTVAGPVYGEQYSQAVAAVTANLVLLNSDNRDTHTCRTFEVPAAGGLFVGERTDEHAELLDDAVDCFLFGSRTELREIIDWCAAHPEKAAAVAESGYRRITGGGHRYVDRAREIVDALA</sequence>
<dbReference type="AlphaFoldDB" id="A0A6G9YFU9"/>
<keyword evidence="3" id="KW-0808">Transferase</keyword>
<dbReference type="GO" id="GO:0016740">
    <property type="term" value="F:transferase activity"/>
    <property type="evidence" value="ECO:0007669"/>
    <property type="project" value="UniProtKB-KW"/>
</dbReference>
<evidence type="ECO:0000313" key="4">
    <source>
        <dbReference type="Proteomes" id="UP000503540"/>
    </source>
</evidence>
<feature type="compositionally biased region" description="Basic and acidic residues" evidence="1">
    <location>
        <begin position="17"/>
        <end position="27"/>
    </location>
</feature>
<dbReference type="EMBL" id="CP046172">
    <property type="protein sequence ID" value="QIS11947.1"/>
    <property type="molecule type" value="Genomic_DNA"/>
</dbReference>
<evidence type="ECO:0000259" key="2">
    <source>
        <dbReference type="Pfam" id="PF13524"/>
    </source>
</evidence>
<evidence type="ECO:0000256" key="1">
    <source>
        <dbReference type="SAM" id="MobiDB-lite"/>
    </source>
</evidence>
<dbReference type="InterPro" id="IPR055259">
    <property type="entry name" value="YkvP/CgeB_Glyco_trans-like"/>
</dbReference>